<dbReference type="RefSeq" id="WP_035179650.1">
    <property type="nucleotide sequence ID" value="NZ_AZFY01000040.1"/>
</dbReference>
<proteinExistence type="predicted"/>
<dbReference type="GO" id="GO:0016853">
    <property type="term" value="F:isomerase activity"/>
    <property type="evidence" value="ECO:0007669"/>
    <property type="project" value="InterPro"/>
</dbReference>
<evidence type="ECO:0000313" key="2">
    <source>
        <dbReference type="EMBL" id="KRM09703.1"/>
    </source>
</evidence>
<comment type="caution">
    <text evidence="1">The sequence shown here is derived from an EMBL/GenBank/DDBJ whole genome shotgun (WGS) entry which is preliminary data.</text>
</comment>
<gene>
    <name evidence="2" type="ORF">FD41_GL002417</name>
    <name evidence="1" type="ORF">JCM14108_1704</name>
</gene>
<reference evidence="1" key="1">
    <citation type="journal article" date="2014" name="Genome Announc.">
        <title>Draft Genome Sequences of Two Lactobacillus Strains, L. farraginis JCM 14108T and L. composti JCM 14202T, Isolated from Compost of Distilled Shochu Residue.</title>
        <authorList>
            <person name="Yuki M."/>
            <person name="Oshima K."/>
            <person name="Suda W."/>
            <person name="Kitahara M."/>
            <person name="Kitamura K."/>
            <person name="Iida T."/>
            <person name="Hattori M."/>
            <person name="Ohkuma M."/>
        </authorList>
    </citation>
    <scope>NUCLEOTIDE SEQUENCE [LARGE SCALE GENOMIC DNA]</scope>
    <source>
        <strain evidence="1">JCM 14108</strain>
    </source>
</reference>
<dbReference type="InterPro" id="IPR008183">
    <property type="entry name" value="Aldose_1/G6P_1-epimerase"/>
</dbReference>
<accession>X0PI20</accession>
<dbReference type="SUPFAM" id="SSF74650">
    <property type="entry name" value="Galactose mutarotase-like"/>
    <property type="match status" value="1"/>
</dbReference>
<dbReference type="PANTHER" id="PTHR11122:SF13">
    <property type="entry name" value="GLUCOSE-6-PHOSPHATE 1-EPIMERASE"/>
    <property type="match status" value="1"/>
</dbReference>
<dbReference type="Gene3D" id="2.70.98.10">
    <property type="match status" value="1"/>
</dbReference>
<dbReference type="EMBL" id="BAKI01000016">
    <property type="protein sequence ID" value="GAF36722.1"/>
    <property type="molecule type" value="Genomic_DNA"/>
</dbReference>
<dbReference type="CDD" id="cd09024">
    <property type="entry name" value="Aldose_epim_lacX"/>
    <property type="match status" value="1"/>
</dbReference>
<evidence type="ECO:0000313" key="1">
    <source>
        <dbReference type="EMBL" id="GAF36722.1"/>
    </source>
</evidence>
<dbReference type="InterPro" id="IPR014718">
    <property type="entry name" value="GH-type_carb-bd"/>
</dbReference>
<sequence>MITLKNQYLTVQVNEFGAELTSVKSEDGAEYIWQADPAYWKRHAPILFPIVGRLKDNQYVYQGKDYHMTQHGFARDNQFQVTNQSQTAVTLVLTQNAQTLAKYPFNFELKVNFELKEHELAVHFTVTNPDDNELLFSLGAHPGFNVPFAGVGDFTDYFIRVAPKKVYRRIPLKPPYSDPEDPQELDFTKPLQLQHELFKDDALVLDLKDQETTVMLANSHDDHGVALSLSKAPYVGIWSPSPKQAPFICIEPWWGLADTVNATGQLADKFAVNRLTGKQRFDAGYQISFF</sequence>
<evidence type="ECO:0000313" key="4">
    <source>
        <dbReference type="Proteomes" id="UP000051966"/>
    </source>
</evidence>
<name>X0PI20_9LACO</name>
<dbReference type="PANTHER" id="PTHR11122">
    <property type="entry name" value="APOSPORY-ASSOCIATED PROTEIN C-RELATED"/>
    <property type="match status" value="1"/>
</dbReference>
<dbReference type="Proteomes" id="UP000051966">
    <property type="component" value="Unassembled WGS sequence"/>
</dbReference>
<organism evidence="1 3">
    <name type="scientific">Lentilactobacillus farraginis DSM 18382 = JCM 14108</name>
    <dbReference type="NCBI Taxonomy" id="1423743"/>
    <lineage>
        <taxon>Bacteria</taxon>
        <taxon>Bacillati</taxon>
        <taxon>Bacillota</taxon>
        <taxon>Bacilli</taxon>
        <taxon>Lactobacillales</taxon>
        <taxon>Lactobacillaceae</taxon>
        <taxon>Lentilactobacillus</taxon>
    </lineage>
</organism>
<dbReference type="Pfam" id="PF01263">
    <property type="entry name" value="Aldose_epim"/>
    <property type="match status" value="1"/>
</dbReference>
<dbReference type="eggNOG" id="COG2017">
    <property type="taxonomic scope" value="Bacteria"/>
</dbReference>
<reference evidence="2 4" key="2">
    <citation type="journal article" date="2015" name="Genome Announc.">
        <title>Expanding the biotechnology potential of lactobacilli through comparative genomics of 213 strains and associated genera.</title>
        <authorList>
            <person name="Sun Z."/>
            <person name="Harris H.M."/>
            <person name="McCann A."/>
            <person name="Guo C."/>
            <person name="Argimon S."/>
            <person name="Zhang W."/>
            <person name="Yang X."/>
            <person name="Jeffery I.B."/>
            <person name="Cooney J.C."/>
            <person name="Kagawa T.F."/>
            <person name="Liu W."/>
            <person name="Song Y."/>
            <person name="Salvetti E."/>
            <person name="Wrobel A."/>
            <person name="Rasinkangas P."/>
            <person name="Parkhill J."/>
            <person name="Rea M.C."/>
            <person name="O'Sullivan O."/>
            <person name="Ritari J."/>
            <person name="Douillard F.P."/>
            <person name="Paul Ross R."/>
            <person name="Yang R."/>
            <person name="Briner A.E."/>
            <person name="Felis G.E."/>
            <person name="de Vos W.M."/>
            <person name="Barrangou R."/>
            <person name="Klaenhammer T.R."/>
            <person name="Caufield P.W."/>
            <person name="Cui Y."/>
            <person name="Zhang H."/>
            <person name="O'Toole P.W."/>
        </authorList>
    </citation>
    <scope>NUCLEOTIDE SEQUENCE [LARGE SCALE GENOMIC DNA]</scope>
    <source>
        <strain evidence="2 4">DSM 18382</strain>
    </source>
</reference>
<dbReference type="GO" id="GO:0030246">
    <property type="term" value="F:carbohydrate binding"/>
    <property type="evidence" value="ECO:0007669"/>
    <property type="project" value="InterPro"/>
</dbReference>
<dbReference type="InterPro" id="IPR011013">
    <property type="entry name" value="Gal_mutarotase_sf_dom"/>
</dbReference>
<dbReference type="Proteomes" id="UP000019488">
    <property type="component" value="Unassembled WGS sequence"/>
</dbReference>
<dbReference type="OrthoDB" id="9795355at2"/>
<dbReference type="EMBL" id="AZFY01000040">
    <property type="protein sequence ID" value="KRM09703.1"/>
    <property type="molecule type" value="Genomic_DNA"/>
</dbReference>
<dbReference type="InterPro" id="IPR037481">
    <property type="entry name" value="LacX"/>
</dbReference>
<dbReference type="PATRIC" id="fig|1423743.5.peg.2481"/>
<evidence type="ECO:0000313" key="3">
    <source>
        <dbReference type="Proteomes" id="UP000019488"/>
    </source>
</evidence>
<dbReference type="AlphaFoldDB" id="X0PI20"/>
<dbReference type="GO" id="GO:0005975">
    <property type="term" value="P:carbohydrate metabolic process"/>
    <property type="evidence" value="ECO:0007669"/>
    <property type="project" value="InterPro"/>
</dbReference>
<dbReference type="STRING" id="1423743.FD41_GL002417"/>
<keyword evidence="4" id="KW-1185">Reference proteome</keyword>
<protein>
    <submittedName>
        <fullName evidence="2">Aldose 1-epimerase</fullName>
    </submittedName>
    <submittedName>
        <fullName evidence="1">LacX protein, plasmid</fullName>
    </submittedName>
</protein>